<dbReference type="EMBL" id="JAGFNK010000100">
    <property type="protein sequence ID" value="KAI9508127.1"/>
    <property type="molecule type" value="Genomic_DNA"/>
</dbReference>
<proteinExistence type="predicted"/>
<reference evidence="1" key="1">
    <citation type="submission" date="2021-03" db="EMBL/GenBank/DDBJ databases">
        <title>Evolutionary priming and transition to the ectomycorrhizal habit in an iconic lineage of mushroom-forming fungi: is preadaptation a requirement?</title>
        <authorList>
            <consortium name="DOE Joint Genome Institute"/>
            <person name="Looney B.P."/>
            <person name="Miyauchi S."/>
            <person name="Morin E."/>
            <person name="Drula E."/>
            <person name="Courty P.E."/>
            <person name="Chicoki N."/>
            <person name="Fauchery L."/>
            <person name="Kohler A."/>
            <person name="Kuo A."/>
            <person name="LaButti K."/>
            <person name="Pangilinan J."/>
            <person name="Lipzen A."/>
            <person name="Riley R."/>
            <person name="Andreopoulos W."/>
            <person name="He G."/>
            <person name="Johnson J."/>
            <person name="Barry K.W."/>
            <person name="Grigoriev I.V."/>
            <person name="Nagy L."/>
            <person name="Hibbett D."/>
            <person name="Henrissat B."/>
            <person name="Matheny P.B."/>
            <person name="Labbe J."/>
            <person name="Martin A.F."/>
        </authorList>
    </citation>
    <scope>NUCLEOTIDE SEQUENCE</scope>
    <source>
        <strain evidence="1">BPL698</strain>
    </source>
</reference>
<evidence type="ECO:0000313" key="2">
    <source>
        <dbReference type="Proteomes" id="UP001207468"/>
    </source>
</evidence>
<dbReference type="Proteomes" id="UP001207468">
    <property type="component" value="Unassembled WGS sequence"/>
</dbReference>
<sequence>MTVYCIFVYLTFQDKNKRFDLASYRPTEREPTSTFGRTAFPVIAEIPAPTLQILPSPYHPLCSQFPGRSKSFYIKTKASCNERRRSVCFSTRSYTPSEAKSKIAELSWQPHFWRGQRDYYGLSQYPYHRLRSSDQRAVLDEADRLTFGSGIVNFVVIRTRLCHGPREKGFEVARRVAFEVLAQLLYRI</sequence>
<gene>
    <name evidence="1" type="ORF">F5148DRAFT_21655</name>
</gene>
<protein>
    <submittedName>
        <fullName evidence="1">Uncharacterized protein</fullName>
    </submittedName>
</protein>
<evidence type="ECO:0000313" key="1">
    <source>
        <dbReference type="EMBL" id="KAI9508127.1"/>
    </source>
</evidence>
<comment type="caution">
    <text evidence="1">The sequence shown here is derived from an EMBL/GenBank/DDBJ whole genome shotgun (WGS) entry which is preliminary data.</text>
</comment>
<organism evidence="1 2">
    <name type="scientific">Russula earlei</name>
    <dbReference type="NCBI Taxonomy" id="71964"/>
    <lineage>
        <taxon>Eukaryota</taxon>
        <taxon>Fungi</taxon>
        <taxon>Dikarya</taxon>
        <taxon>Basidiomycota</taxon>
        <taxon>Agaricomycotina</taxon>
        <taxon>Agaricomycetes</taxon>
        <taxon>Russulales</taxon>
        <taxon>Russulaceae</taxon>
        <taxon>Russula</taxon>
    </lineage>
</organism>
<accession>A0ACC0UB95</accession>
<keyword evidence="2" id="KW-1185">Reference proteome</keyword>
<name>A0ACC0UB95_9AGAM</name>